<reference evidence="1" key="1">
    <citation type="submission" date="2022-07" db="EMBL/GenBank/DDBJ databases">
        <title>Genome Sequence of Phlebia brevispora.</title>
        <authorList>
            <person name="Buettner E."/>
        </authorList>
    </citation>
    <scope>NUCLEOTIDE SEQUENCE</scope>
    <source>
        <strain evidence="1">MPL23</strain>
    </source>
</reference>
<organism evidence="1 2">
    <name type="scientific">Phlebia brevispora</name>
    <dbReference type="NCBI Taxonomy" id="194682"/>
    <lineage>
        <taxon>Eukaryota</taxon>
        <taxon>Fungi</taxon>
        <taxon>Dikarya</taxon>
        <taxon>Basidiomycota</taxon>
        <taxon>Agaricomycotina</taxon>
        <taxon>Agaricomycetes</taxon>
        <taxon>Polyporales</taxon>
        <taxon>Meruliaceae</taxon>
        <taxon>Phlebia</taxon>
    </lineage>
</organism>
<comment type="caution">
    <text evidence="1">The sequence shown here is derived from an EMBL/GenBank/DDBJ whole genome shotgun (WGS) entry which is preliminary data.</text>
</comment>
<proteinExistence type="predicted"/>
<evidence type="ECO:0000313" key="2">
    <source>
        <dbReference type="Proteomes" id="UP001148662"/>
    </source>
</evidence>
<accession>A0ACC1T675</accession>
<protein>
    <submittedName>
        <fullName evidence="1">Uncharacterized protein</fullName>
    </submittedName>
</protein>
<keyword evidence="2" id="KW-1185">Reference proteome</keyword>
<sequence>MATESKSYVLPDLHAICKWKSAFNPHHDEAAAQSSAWVLSFNMFHGKKLQFFIEGGSELLCSYVYHYTGLDQLRTACDFVNLLFTIDEISDEQNGEDAHKTGDIVLNALKDPNYDDGSALCRMTKEFRARLVPNCGPYTLDRFFKHSEDYVKAFGKEAEYREDDIVLDIDSYNKLRRENSAVRYCFGLFGYLLGIDIPDEIFYHPVLMRMHLTAVDMVCWSNDLYSYNMEQAMGHLTNNILTVLQKAHGVDLQGAADLVGVHFKELFDSSRETRPRCPPSAKRWITLLHFISWQWSPGFPETLLGALPPAATSVQTTSRLGRV</sequence>
<dbReference type="EMBL" id="JANHOG010000481">
    <property type="protein sequence ID" value="KAJ3553945.1"/>
    <property type="molecule type" value="Genomic_DNA"/>
</dbReference>
<gene>
    <name evidence="1" type="ORF">NM688_g3358</name>
</gene>
<dbReference type="Proteomes" id="UP001148662">
    <property type="component" value="Unassembled WGS sequence"/>
</dbReference>
<evidence type="ECO:0000313" key="1">
    <source>
        <dbReference type="EMBL" id="KAJ3553945.1"/>
    </source>
</evidence>
<name>A0ACC1T675_9APHY</name>